<dbReference type="CDD" id="cd06325">
    <property type="entry name" value="PBP1_ABC_unchar_transporter"/>
    <property type="match status" value="1"/>
</dbReference>
<dbReference type="OrthoDB" id="9776955at2"/>
<gene>
    <name evidence="1" type="ORF">SAMN05444159_4633</name>
</gene>
<accession>A0A1M6WQL1</accession>
<sequence>MKRREFITLLGGAAVMWPPDVRAQQPDQKRRVGVLVILSETDPQTLVRTTAFQQGLEKLGWKVGRNVQIDYRFGVREDERARAAATDLLRLTPDVMVVSSGAALRAVQQATRTTPIVFVGVSEPAGVANLAHPGGNTTGFTTFEPSMGAKWLELLKEIAPHVTRVAIMFNPGATPVAPLFVPSAQEAAPRFGMETVTTPVHASGEIEAVMARLGGEPGSGLIIPPDSFLPFHYKLIVEQAARYRLPAIYAFRFYADAGGLVSYGPDIVDEFRQAAAYVDRILRGEKAIDLPVQQPTKFEFVINLKTAKALGLEVPPILLARADEVIE</sequence>
<reference evidence="1 2" key="1">
    <citation type="submission" date="2016-11" db="EMBL/GenBank/DDBJ databases">
        <authorList>
            <person name="Jaros S."/>
            <person name="Januszkiewicz K."/>
            <person name="Wedrychowicz H."/>
        </authorList>
    </citation>
    <scope>NUCLEOTIDE SEQUENCE [LARGE SCALE GENOMIC DNA]</scope>
    <source>
        <strain evidence="1 2">GAS499</strain>
    </source>
</reference>
<dbReference type="Gene3D" id="3.40.50.2300">
    <property type="match status" value="2"/>
</dbReference>
<evidence type="ECO:0000313" key="2">
    <source>
        <dbReference type="Proteomes" id="UP000189935"/>
    </source>
</evidence>
<proteinExistence type="predicted"/>
<dbReference type="InterPro" id="IPR007487">
    <property type="entry name" value="ABC_transpt-TYRBP-like"/>
</dbReference>
<dbReference type="PANTHER" id="PTHR35271">
    <property type="entry name" value="ABC TRANSPORTER, SUBSTRATE-BINDING LIPOPROTEIN-RELATED"/>
    <property type="match status" value="1"/>
</dbReference>
<organism evidence="1 2">
    <name type="scientific">Bradyrhizobium lablabi</name>
    <dbReference type="NCBI Taxonomy" id="722472"/>
    <lineage>
        <taxon>Bacteria</taxon>
        <taxon>Pseudomonadati</taxon>
        <taxon>Pseudomonadota</taxon>
        <taxon>Alphaproteobacteria</taxon>
        <taxon>Hyphomicrobiales</taxon>
        <taxon>Nitrobacteraceae</taxon>
        <taxon>Bradyrhizobium</taxon>
    </lineage>
</organism>
<dbReference type="Pfam" id="PF04392">
    <property type="entry name" value="ABC_sub_bind"/>
    <property type="match status" value="1"/>
</dbReference>
<dbReference type="PANTHER" id="PTHR35271:SF1">
    <property type="entry name" value="ABC TRANSPORTER, SUBSTRATE-BINDING LIPOPROTEIN"/>
    <property type="match status" value="1"/>
</dbReference>
<evidence type="ECO:0000313" key="1">
    <source>
        <dbReference type="EMBL" id="SHK95924.1"/>
    </source>
</evidence>
<dbReference type="RefSeq" id="WP_079541782.1">
    <property type="nucleotide sequence ID" value="NZ_LT670844.1"/>
</dbReference>
<dbReference type="AlphaFoldDB" id="A0A1M6WQL1"/>
<dbReference type="EMBL" id="LT670844">
    <property type="protein sequence ID" value="SHK95924.1"/>
    <property type="molecule type" value="Genomic_DNA"/>
</dbReference>
<dbReference type="Proteomes" id="UP000189935">
    <property type="component" value="Chromosome I"/>
</dbReference>
<protein>
    <submittedName>
        <fullName evidence="1">Putative ABC transport system substrate-binding protein</fullName>
    </submittedName>
</protein>
<name>A0A1M6WQL1_9BRAD</name>